<feature type="region of interest" description="Disordered" evidence="2">
    <location>
        <begin position="307"/>
        <end position="327"/>
    </location>
</feature>
<evidence type="ECO:0000256" key="1">
    <source>
        <dbReference type="PROSITE-ProRule" id="PRU00176"/>
    </source>
</evidence>
<feature type="compositionally biased region" description="Low complexity" evidence="2">
    <location>
        <begin position="129"/>
        <end position="144"/>
    </location>
</feature>
<dbReference type="GO" id="GO:0003723">
    <property type="term" value="F:RNA binding"/>
    <property type="evidence" value="ECO:0007669"/>
    <property type="project" value="UniProtKB-UniRule"/>
</dbReference>
<feature type="region of interest" description="Disordered" evidence="2">
    <location>
        <begin position="79"/>
        <end position="154"/>
    </location>
</feature>
<evidence type="ECO:0000313" key="4">
    <source>
        <dbReference type="EMBL" id="KAF7306161.1"/>
    </source>
</evidence>
<name>A0A8H6SWV6_MYCCL</name>
<reference evidence="4" key="1">
    <citation type="submission" date="2020-05" db="EMBL/GenBank/DDBJ databases">
        <title>Mycena genomes resolve the evolution of fungal bioluminescence.</title>
        <authorList>
            <person name="Tsai I.J."/>
        </authorList>
    </citation>
    <scope>NUCLEOTIDE SEQUENCE</scope>
    <source>
        <strain evidence="4">110903Hualien_Pintung</strain>
    </source>
</reference>
<feature type="compositionally biased region" description="Basic and acidic residues" evidence="2">
    <location>
        <begin position="84"/>
        <end position="97"/>
    </location>
</feature>
<dbReference type="OrthoDB" id="2670565at2759"/>
<keyword evidence="4" id="KW-0687">Ribonucleoprotein</keyword>
<keyword evidence="5" id="KW-1185">Reference proteome</keyword>
<gene>
    <name evidence="4" type="ORF">HMN09_00771400</name>
</gene>
<evidence type="ECO:0000313" key="5">
    <source>
        <dbReference type="Proteomes" id="UP000613580"/>
    </source>
</evidence>
<dbReference type="PROSITE" id="PS50102">
    <property type="entry name" value="RRM"/>
    <property type="match status" value="1"/>
</dbReference>
<dbReference type="Proteomes" id="UP000613580">
    <property type="component" value="Unassembled WGS sequence"/>
</dbReference>
<dbReference type="EMBL" id="JACAZE010000009">
    <property type="protein sequence ID" value="KAF7306161.1"/>
    <property type="molecule type" value="Genomic_DNA"/>
</dbReference>
<dbReference type="GO" id="GO:0005840">
    <property type="term" value="C:ribosome"/>
    <property type="evidence" value="ECO:0007669"/>
    <property type="project" value="UniProtKB-KW"/>
</dbReference>
<dbReference type="AlphaFoldDB" id="A0A8H6SWV6"/>
<evidence type="ECO:0000256" key="2">
    <source>
        <dbReference type="SAM" id="MobiDB-lite"/>
    </source>
</evidence>
<dbReference type="CDD" id="cd00590">
    <property type="entry name" value="RRM_SF"/>
    <property type="match status" value="1"/>
</dbReference>
<proteinExistence type="predicted"/>
<protein>
    <submittedName>
        <fullName evidence="4">40S ribosomal protein</fullName>
    </submittedName>
</protein>
<sequence length="344" mass="38029">MVDLTNLVKAEKTTSSDYLNLRRMFEKCGDIRAIHASGFIEFERAESAVRALALEISGVRVFDVASSARLTEQYRKVNPSAFAERPRQRPLTEDKPKSQPPPSACSSSLLRTLHAVNKPVSNRSHPERPSTQSRRVSSSAPSLSVGQPAVPKAKPNHISMRLCGELISLDLATLPADPTTTIELLRNVTEDRGNWFSIAAYYRSTGNPQSAKQVMAALLEALKEFNIPDDGLKPAFLLLAGCETDLAKAQKAKGDSGKASEHYNSAETWLRKVYGIDIPPPAEEANVETASSKPASAGYRNLERELQSLRDKNAHNKRKLEESLSVEREVRRRLEDGRVIRVDT</sequence>
<feature type="domain" description="RRM" evidence="3">
    <location>
        <begin position="1"/>
        <end position="77"/>
    </location>
</feature>
<accession>A0A8H6SWV6</accession>
<evidence type="ECO:0000259" key="3">
    <source>
        <dbReference type="PROSITE" id="PS50102"/>
    </source>
</evidence>
<comment type="caution">
    <text evidence="4">The sequence shown here is derived from an EMBL/GenBank/DDBJ whole genome shotgun (WGS) entry which is preliminary data.</text>
</comment>
<dbReference type="InterPro" id="IPR000504">
    <property type="entry name" value="RRM_dom"/>
</dbReference>
<keyword evidence="1" id="KW-0694">RNA-binding</keyword>
<keyword evidence="4" id="KW-0689">Ribosomal protein</keyword>
<organism evidence="4 5">
    <name type="scientific">Mycena chlorophos</name>
    <name type="common">Agaric fungus</name>
    <name type="synonym">Agaricus chlorophos</name>
    <dbReference type="NCBI Taxonomy" id="658473"/>
    <lineage>
        <taxon>Eukaryota</taxon>
        <taxon>Fungi</taxon>
        <taxon>Dikarya</taxon>
        <taxon>Basidiomycota</taxon>
        <taxon>Agaricomycotina</taxon>
        <taxon>Agaricomycetes</taxon>
        <taxon>Agaricomycetidae</taxon>
        <taxon>Agaricales</taxon>
        <taxon>Marasmiineae</taxon>
        <taxon>Mycenaceae</taxon>
        <taxon>Mycena</taxon>
    </lineage>
</organism>